<evidence type="ECO:0000313" key="3">
    <source>
        <dbReference type="EMBL" id="OGY80039.1"/>
    </source>
</evidence>
<sequence>MTELMISEGRKEVQDLKFWNRASRWLPRTTVLFVIAVVNFLIQALDASSFSPFSLHLPFYSTIVSVLTAIPAVLFYLQRSSCSLPSWIVDRIPEILQLIRTHNEAARGFTSLLQAQALAHGENPEIVRDLKRQKNFLELRKVRLERALAFLEALKGCVDSTLDRFESALPPTTFGPKELQQAFEALLDACQIKPEEVSLLMDPENRSLDFTRSDVTQLRAVLRTERSLLRGQTLLHLADDLDSDDADEPDEPK</sequence>
<dbReference type="AlphaFoldDB" id="A0A1G2AU61"/>
<keyword evidence="1" id="KW-0175">Coiled coil</keyword>
<protein>
    <submittedName>
        <fullName evidence="3">Uncharacterized protein</fullName>
    </submittedName>
</protein>
<keyword evidence="2" id="KW-0472">Membrane</keyword>
<name>A0A1G2AU61_9BACT</name>
<organism evidence="3 4">
    <name type="scientific">Candidatus Kerfeldbacteria bacterium RIFCSPHIGHO2_02_FULL_42_14</name>
    <dbReference type="NCBI Taxonomy" id="1798540"/>
    <lineage>
        <taxon>Bacteria</taxon>
        <taxon>Candidatus Kerfeldiibacteriota</taxon>
    </lineage>
</organism>
<evidence type="ECO:0000256" key="1">
    <source>
        <dbReference type="SAM" id="Coils"/>
    </source>
</evidence>
<keyword evidence="2" id="KW-1133">Transmembrane helix</keyword>
<dbReference type="EMBL" id="MHKB01000002">
    <property type="protein sequence ID" value="OGY80039.1"/>
    <property type="molecule type" value="Genomic_DNA"/>
</dbReference>
<feature type="transmembrane region" description="Helical" evidence="2">
    <location>
        <begin position="57"/>
        <end position="77"/>
    </location>
</feature>
<keyword evidence="2" id="KW-0812">Transmembrane</keyword>
<feature type="coiled-coil region" evidence="1">
    <location>
        <begin position="127"/>
        <end position="154"/>
    </location>
</feature>
<gene>
    <name evidence="3" type="ORF">A3B74_05310</name>
</gene>
<proteinExistence type="predicted"/>
<evidence type="ECO:0000256" key="2">
    <source>
        <dbReference type="SAM" id="Phobius"/>
    </source>
</evidence>
<reference evidence="3 4" key="1">
    <citation type="journal article" date="2016" name="Nat. Commun.">
        <title>Thousands of microbial genomes shed light on interconnected biogeochemical processes in an aquifer system.</title>
        <authorList>
            <person name="Anantharaman K."/>
            <person name="Brown C.T."/>
            <person name="Hug L.A."/>
            <person name="Sharon I."/>
            <person name="Castelle C.J."/>
            <person name="Probst A.J."/>
            <person name="Thomas B.C."/>
            <person name="Singh A."/>
            <person name="Wilkins M.J."/>
            <person name="Karaoz U."/>
            <person name="Brodie E.L."/>
            <person name="Williams K.H."/>
            <person name="Hubbard S.S."/>
            <person name="Banfield J.F."/>
        </authorList>
    </citation>
    <scope>NUCLEOTIDE SEQUENCE [LARGE SCALE GENOMIC DNA]</scope>
</reference>
<accession>A0A1G2AU61</accession>
<comment type="caution">
    <text evidence="3">The sequence shown here is derived from an EMBL/GenBank/DDBJ whole genome shotgun (WGS) entry which is preliminary data.</text>
</comment>
<feature type="transmembrane region" description="Helical" evidence="2">
    <location>
        <begin position="25"/>
        <end position="45"/>
    </location>
</feature>
<evidence type="ECO:0000313" key="4">
    <source>
        <dbReference type="Proteomes" id="UP000177165"/>
    </source>
</evidence>
<dbReference type="STRING" id="1798540.A3B74_05310"/>
<dbReference type="Proteomes" id="UP000177165">
    <property type="component" value="Unassembled WGS sequence"/>
</dbReference>